<evidence type="ECO:0000256" key="2">
    <source>
        <dbReference type="ARBA" id="ARBA00022801"/>
    </source>
</evidence>
<dbReference type="Pfam" id="PF00975">
    <property type="entry name" value="Thioesterase"/>
    <property type="match status" value="1"/>
</dbReference>
<dbReference type="SUPFAM" id="SSF53474">
    <property type="entry name" value="alpha/beta-Hydrolases"/>
    <property type="match status" value="1"/>
</dbReference>
<accession>A0AAE4AXA3</accession>
<evidence type="ECO:0000313" key="4">
    <source>
        <dbReference type="EMBL" id="MDQ0363873.1"/>
    </source>
</evidence>
<dbReference type="InterPro" id="IPR020802">
    <property type="entry name" value="TesA-like"/>
</dbReference>
<evidence type="ECO:0000259" key="3">
    <source>
        <dbReference type="SMART" id="SM00824"/>
    </source>
</evidence>
<dbReference type="PANTHER" id="PTHR11487:SF0">
    <property type="entry name" value="S-ACYL FATTY ACID SYNTHASE THIOESTERASE, MEDIUM CHAIN"/>
    <property type="match status" value="1"/>
</dbReference>
<dbReference type="InterPro" id="IPR012223">
    <property type="entry name" value="TEII"/>
</dbReference>
<reference evidence="4 5" key="1">
    <citation type="submission" date="2023-07" db="EMBL/GenBank/DDBJ databases">
        <title>Sequencing the genomes of 1000 actinobacteria strains.</title>
        <authorList>
            <person name="Klenk H.-P."/>
        </authorList>
    </citation>
    <scope>NUCLEOTIDE SEQUENCE [LARGE SCALE GENOMIC DNA]</scope>
    <source>
        <strain evidence="4 5">DSM 44709</strain>
    </source>
</reference>
<dbReference type="GO" id="GO:0016787">
    <property type="term" value="F:hydrolase activity"/>
    <property type="evidence" value="ECO:0007669"/>
    <property type="project" value="UniProtKB-KW"/>
</dbReference>
<evidence type="ECO:0000256" key="1">
    <source>
        <dbReference type="ARBA" id="ARBA00007169"/>
    </source>
</evidence>
<gene>
    <name evidence="4" type="ORF">J2S42_000542</name>
</gene>
<dbReference type="SMART" id="SM00824">
    <property type="entry name" value="PKS_TE"/>
    <property type="match status" value="1"/>
</dbReference>
<dbReference type="AlphaFoldDB" id="A0AAE4AXA3"/>
<dbReference type="GO" id="GO:0008610">
    <property type="term" value="P:lipid biosynthetic process"/>
    <property type="evidence" value="ECO:0007669"/>
    <property type="project" value="TreeGrafter"/>
</dbReference>
<sequence>MTTALPGTSTRWFRRYRPVARPRLRLVCLPHAGGGPTAFRTWAGGLPDDVELLSACYPGRQDRMREPIPATLAALADPLAEALLPLLDRPVALFGHSMGATVAYEVALRLERHGAVPRRVFVSGRAAPHRVPPGTLHRGADQALIDAVRRLDDVHRSAWDDPDLAELLLPVLRADYRMIETYRPPPILPRLAAPVTAYAGARDTDGRLPDFEAWSHTTTGGFRLRVFPGGHFFLVPEETTLLADLTTHLA</sequence>
<dbReference type="Proteomes" id="UP001240236">
    <property type="component" value="Unassembled WGS sequence"/>
</dbReference>
<proteinExistence type="inferred from homology"/>
<dbReference type="RefSeq" id="WP_307234834.1">
    <property type="nucleotide sequence ID" value="NZ_JAUSUZ010000001.1"/>
</dbReference>
<keyword evidence="5" id="KW-1185">Reference proteome</keyword>
<name>A0AAE4AXA3_9ACTN</name>
<organism evidence="4 5">
    <name type="scientific">Catenuloplanes indicus</name>
    <dbReference type="NCBI Taxonomy" id="137267"/>
    <lineage>
        <taxon>Bacteria</taxon>
        <taxon>Bacillati</taxon>
        <taxon>Actinomycetota</taxon>
        <taxon>Actinomycetes</taxon>
        <taxon>Micromonosporales</taxon>
        <taxon>Micromonosporaceae</taxon>
        <taxon>Catenuloplanes</taxon>
    </lineage>
</organism>
<dbReference type="InterPro" id="IPR029058">
    <property type="entry name" value="AB_hydrolase_fold"/>
</dbReference>
<keyword evidence="2" id="KW-0378">Hydrolase</keyword>
<feature type="domain" description="Thioesterase TesA-like" evidence="3">
    <location>
        <begin position="27"/>
        <end position="249"/>
    </location>
</feature>
<comment type="similarity">
    <text evidence="1">Belongs to the thioesterase family.</text>
</comment>
<comment type="caution">
    <text evidence="4">The sequence shown here is derived from an EMBL/GenBank/DDBJ whole genome shotgun (WGS) entry which is preliminary data.</text>
</comment>
<evidence type="ECO:0000313" key="5">
    <source>
        <dbReference type="Proteomes" id="UP001240236"/>
    </source>
</evidence>
<dbReference type="InterPro" id="IPR001031">
    <property type="entry name" value="Thioesterase"/>
</dbReference>
<dbReference type="EMBL" id="JAUSUZ010000001">
    <property type="protein sequence ID" value="MDQ0363873.1"/>
    <property type="molecule type" value="Genomic_DNA"/>
</dbReference>
<protein>
    <submittedName>
        <fullName evidence="4">Pyochelin biosynthetic protein PchC</fullName>
    </submittedName>
</protein>
<dbReference type="PANTHER" id="PTHR11487">
    <property type="entry name" value="THIOESTERASE"/>
    <property type="match status" value="1"/>
</dbReference>
<dbReference type="Gene3D" id="3.40.50.1820">
    <property type="entry name" value="alpha/beta hydrolase"/>
    <property type="match status" value="1"/>
</dbReference>